<dbReference type="RefSeq" id="WP_282698871.1">
    <property type="nucleotide sequence ID" value="NZ_JABXJJ020000024.1"/>
</dbReference>
<dbReference type="InterPro" id="IPR023606">
    <property type="entry name" value="CoA-Trfase_III_dom_1_sf"/>
</dbReference>
<proteinExistence type="predicted"/>
<dbReference type="InterPro" id="IPR003673">
    <property type="entry name" value="CoA-Trfase_fam_III"/>
</dbReference>
<organism evidence="1">
    <name type="scientific">Streptantibioticus silvisoli</name>
    <dbReference type="NCBI Taxonomy" id="2705255"/>
    <lineage>
        <taxon>Bacteria</taxon>
        <taxon>Bacillati</taxon>
        <taxon>Actinomycetota</taxon>
        <taxon>Actinomycetes</taxon>
        <taxon>Kitasatosporales</taxon>
        <taxon>Streptomycetaceae</taxon>
        <taxon>Streptantibioticus</taxon>
    </lineage>
</organism>
<dbReference type="InterPro" id="IPR050509">
    <property type="entry name" value="CoA-transferase_III"/>
</dbReference>
<evidence type="ECO:0000313" key="1">
    <source>
        <dbReference type="EMBL" id="MDI5971645.1"/>
    </source>
</evidence>
<comment type="caution">
    <text evidence="1">The sequence shown here is derived from an EMBL/GenBank/DDBJ whole genome shotgun (WGS) entry which is preliminary data.</text>
</comment>
<dbReference type="PANTHER" id="PTHR48228">
    <property type="entry name" value="SUCCINYL-COA--D-CITRAMALATE COA-TRANSFERASE"/>
    <property type="match status" value="1"/>
</dbReference>
<dbReference type="SUPFAM" id="SSF89796">
    <property type="entry name" value="CoA-transferase family III (CaiB/BaiF)"/>
    <property type="match status" value="2"/>
</dbReference>
<dbReference type="GO" id="GO:0016740">
    <property type="term" value="F:transferase activity"/>
    <property type="evidence" value="ECO:0007669"/>
    <property type="project" value="UniProtKB-KW"/>
</dbReference>
<protein>
    <submittedName>
        <fullName evidence="1">CoA transferase</fullName>
    </submittedName>
</protein>
<sequence>MTRRWESATEELWGLLGGDASATASVTFTLRPADILPSRLPVATMARAAIAVCALAAAELAALRTGGPLPAVEVDDGAVAAAFTSERLLRVDGAAPIGFAPHSGFWPAADGWVRTHANYPHHRDRLLTALGLPAGTGPDGLATALRGLPAAAVQERAYAAGALAVAVRDAAASEATDRGPLLETGRLPGPPAAPRVFGPLPAGVVLPAHGVRVLDLTRTIAGPIATRTLALLGADVLRVDHPALPDEAAHLDSGFGKRSTRLDLDSPPDRAVFDDLLATADVLVTGYRPGALDRFGLTADHLARRHPGLVIGRLSAWGRHGRWADRRGFDSLVQAATGIAVTESRSPGRPGALPCQGLDHATGYLLAAAVLRALTARSTAGGTRTASLSLAATARWLTEDLVERREGGTGAGTGAGAETGAGEMADGATVDGDVVGAAAGGDVAGGSVFDPAPWLTEVDAVAGRMTYAVPAVRFAGGPVNWATPPGRWGADAPVWLPRDAPGDTPARPLA</sequence>
<dbReference type="Pfam" id="PF02515">
    <property type="entry name" value="CoA_transf_3"/>
    <property type="match status" value="1"/>
</dbReference>
<dbReference type="EMBL" id="JABXJJ020000024">
    <property type="protein sequence ID" value="MDI5971645.1"/>
    <property type="molecule type" value="Genomic_DNA"/>
</dbReference>
<name>A0AA90H9X8_9ACTN</name>
<dbReference type="PANTHER" id="PTHR48228:SF4">
    <property type="entry name" value="BLR3030 PROTEIN"/>
    <property type="match status" value="1"/>
</dbReference>
<reference evidence="1" key="1">
    <citation type="submission" date="2023-05" db="EMBL/GenBank/DDBJ databases">
        <title>Streptantibioticus silvisoli sp. nov., acidotolerant actinomycetes 1 from pine litter.</title>
        <authorList>
            <person name="Swiecimska M."/>
            <person name="Golinska P."/>
            <person name="Sangal V."/>
            <person name="Wachnowicz B."/>
            <person name="Goodfellow M."/>
        </authorList>
    </citation>
    <scope>NUCLEOTIDE SEQUENCE</scope>
    <source>
        <strain evidence="1">SL13</strain>
    </source>
</reference>
<accession>A0AA90H9X8</accession>
<gene>
    <name evidence="1" type="ORF">POF50_020300</name>
</gene>
<keyword evidence="1" id="KW-0808">Transferase</keyword>
<dbReference type="Gene3D" id="3.40.50.10540">
    <property type="entry name" value="Crotonobetainyl-coa:carnitine coa-transferase, domain 1"/>
    <property type="match status" value="1"/>
</dbReference>
<dbReference type="AlphaFoldDB" id="A0AA90H9X8"/>